<dbReference type="SMART" id="SM00360">
    <property type="entry name" value="RRM"/>
    <property type="match status" value="1"/>
</dbReference>
<dbReference type="Ensembl" id="ENSELUT00000012700.3">
    <property type="protein sequence ID" value="ENSELUP00000004220.3"/>
    <property type="gene ID" value="ENSELUG00000005389.3"/>
</dbReference>
<dbReference type="PANTHER" id="PTHR24012">
    <property type="entry name" value="RNA BINDING PROTEIN"/>
    <property type="match status" value="1"/>
</dbReference>
<evidence type="ECO:0000256" key="1">
    <source>
        <dbReference type="ARBA" id="ARBA00022737"/>
    </source>
</evidence>
<keyword evidence="6" id="KW-1185">Reference proteome</keyword>
<dbReference type="InterPro" id="IPR000504">
    <property type="entry name" value="RRM_dom"/>
</dbReference>
<evidence type="ECO:0000259" key="4">
    <source>
        <dbReference type="PROSITE" id="PS50102"/>
    </source>
</evidence>
<dbReference type="STRING" id="8010.ENSELUP00000004220"/>
<dbReference type="OMA" id="WACRYTI"/>
<keyword evidence="1" id="KW-0677">Repeat</keyword>
<organism evidence="5 6">
    <name type="scientific">Esox lucius</name>
    <name type="common">Northern pike</name>
    <dbReference type="NCBI Taxonomy" id="8010"/>
    <lineage>
        <taxon>Eukaryota</taxon>
        <taxon>Metazoa</taxon>
        <taxon>Chordata</taxon>
        <taxon>Craniata</taxon>
        <taxon>Vertebrata</taxon>
        <taxon>Euteleostomi</taxon>
        <taxon>Actinopterygii</taxon>
        <taxon>Neopterygii</taxon>
        <taxon>Teleostei</taxon>
        <taxon>Protacanthopterygii</taxon>
        <taxon>Esociformes</taxon>
        <taxon>Esocidae</taxon>
        <taxon>Esox</taxon>
    </lineage>
</organism>
<dbReference type="PROSITE" id="PS50102">
    <property type="entry name" value="RRM"/>
    <property type="match status" value="1"/>
</dbReference>
<reference evidence="5" key="4">
    <citation type="submission" date="2025-09" db="UniProtKB">
        <authorList>
            <consortium name="Ensembl"/>
        </authorList>
    </citation>
    <scope>IDENTIFICATION</scope>
</reference>
<dbReference type="InParanoid" id="A0A3P8XI24"/>
<dbReference type="Bgee" id="ENSELUG00000005389">
    <property type="expression patterns" value="Expressed in brain and 4 other cell types or tissues"/>
</dbReference>
<dbReference type="InterPro" id="IPR012677">
    <property type="entry name" value="Nucleotide-bd_a/b_plait_sf"/>
</dbReference>
<evidence type="ECO:0000313" key="5">
    <source>
        <dbReference type="Ensembl" id="ENSELUP00000004220.3"/>
    </source>
</evidence>
<accession>A0A3P8XI24</accession>
<dbReference type="Gene3D" id="3.30.70.330">
    <property type="match status" value="2"/>
</dbReference>
<reference evidence="5" key="2">
    <citation type="submission" date="2020-02" db="EMBL/GenBank/DDBJ databases">
        <title>Esox lucius (northern pike) genome, fEsoLuc1, primary haplotype.</title>
        <authorList>
            <person name="Myers G."/>
            <person name="Karagic N."/>
            <person name="Meyer A."/>
            <person name="Pippel M."/>
            <person name="Reichard M."/>
            <person name="Winkler S."/>
            <person name="Tracey A."/>
            <person name="Sims Y."/>
            <person name="Howe K."/>
            <person name="Rhie A."/>
            <person name="Formenti G."/>
            <person name="Durbin R."/>
            <person name="Fedrigo O."/>
            <person name="Jarvis E.D."/>
        </authorList>
    </citation>
    <scope>NUCLEOTIDE SEQUENCE [LARGE SCALE GENOMIC DNA]</scope>
</reference>
<proteinExistence type="predicted"/>
<evidence type="ECO:0000256" key="3">
    <source>
        <dbReference type="PROSITE-ProRule" id="PRU00176"/>
    </source>
</evidence>
<evidence type="ECO:0000313" key="6">
    <source>
        <dbReference type="Proteomes" id="UP000265140"/>
    </source>
</evidence>
<reference evidence="6" key="1">
    <citation type="journal article" date="2014" name="PLoS ONE">
        <title>The genome and linkage map of the northern pike (Esox lucius): conserved synteny revealed between the salmonid sister group and the Neoteleostei.</title>
        <authorList>
            <person name="Rondeau E.B."/>
            <person name="Minkley D.R."/>
            <person name="Leong J.S."/>
            <person name="Messmer A.M."/>
            <person name="Jantzen J.R."/>
            <person name="von Schalburg K.R."/>
            <person name="Lemon C."/>
            <person name="Bird N.H."/>
            <person name="Koop B.F."/>
        </authorList>
    </citation>
    <scope>NUCLEOTIDE SEQUENCE</scope>
</reference>
<dbReference type="GO" id="GO:0003723">
    <property type="term" value="F:RNA binding"/>
    <property type="evidence" value="ECO:0007669"/>
    <property type="project" value="UniProtKB-UniRule"/>
</dbReference>
<dbReference type="SUPFAM" id="SSF54928">
    <property type="entry name" value="RNA-binding domain, RBD"/>
    <property type="match status" value="1"/>
</dbReference>
<protein>
    <recommendedName>
        <fullName evidence="4">RRM domain-containing protein</fullName>
    </recommendedName>
</protein>
<name>A0A3P8XI24_ESOLU</name>
<dbReference type="AlphaFoldDB" id="A0A3P8XI24"/>
<sequence>MNPRGPRNFRATLYVGDLHQDINRAILYQKFSTAGAVYSIKVCSDKATRRSLGYAYVNFYRRTDAQRALDTLNFDVVMGKPMRIMWYEPDPTMRRSTVGNVYLHNLDESICSKALYDTFSIFGHISSCKVHLLLPLPTNHAFIITVTQYCSQI</sequence>
<reference evidence="5" key="3">
    <citation type="submission" date="2025-08" db="UniProtKB">
        <authorList>
            <consortium name="Ensembl"/>
        </authorList>
    </citation>
    <scope>IDENTIFICATION</scope>
</reference>
<dbReference type="InterPro" id="IPR035979">
    <property type="entry name" value="RBD_domain_sf"/>
</dbReference>
<dbReference type="GeneTree" id="ENSGT00940000169027"/>
<evidence type="ECO:0000256" key="2">
    <source>
        <dbReference type="ARBA" id="ARBA00022884"/>
    </source>
</evidence>
<feature type="domain" description="RRM" evidence="4">
    <location>
        <begin position="11"/>
        <end position="89"/>
    </location>
</feature>
<dbReference type="Pfam" id="PF00076">
    <property type="entry name" value="RRM_1"/>
    <property type="match status" value="1"/>
</dbReference>
<dbReference type="Proteomes" id="UP000265140">
    <property type="component" value="Chromosome 8"/>
</dbReference>
<keyword evidence="2 3" id="KW-0694">RNA-binding</keyword>